<sequence length="43" mass="4886">MDLTADVCRERNISIDEEASIVKWKRNVNAHKQQANSVSITIT</sequence>
<evidence type="ECO:0000313" key="1">
    <source>
        <dbReference type="EMBL" id="MBF4102341.1"/>
    </source>
</evidence>
<gene>
    <name evidence="1" type="ORF">INT80_03350</name>
</gene>
<reference evidence="1" key="1">
    <citation type="submission" date="2020-11" db="EMBL/GenBank/DDBJ databases">
        <title>Gallibacterium anatis 1637, full genome, WGS.</title>
        <authorList>
            <person name="Laishevtcev A.I."/>
            <person name="Yakimova E.A."/>
            <person name="Petkovich D."/>
            <person name="Stepanova T.V."/>
            <person name="Kalendr R.S."/>
            <person name="Rubalsky E.O."/>
            <person name="Zulkarneev E.R."/>
            <person name="Aleshkin A.V."/>
        </authorList>
    </citation>
    <scope>NUCLEOTIDE SEQUENCE</scope>
    <source>
        <strain evidence="1">1637</strain>
    </source>
</reference>
<comment type="caution">
    <text evidence="1">The sequence shown here is derived from an EMBL/GenBank/DDBJ whole genome shotgun (WGS) entry which is preliminary data.</text>
</comment>
<name>A0A930UTC8_9PAST</name>
<proteinExistence type="predicted"/>
<dbReference type="EMBL" id="JADION010000006">
    <property type="protein sequence ID" value="MBF4102341.1"/>
    <property type="molecule type" value="Genomic_DNA"/>
</dbReference>
<dbReference type="AlphaFoldDB" id="A0A930UTC8"/>
<protein>
    <submittedName>
        <fullName evidence="1">Uncharacterized protein</fullName>
    </submittedName>
</protein>
<organism evidence="1">
    <name type="scientific">Gallibacterium anatis</name>
    <dbReference type="NCBI Taxonomy" id="750"/>
    <lineage>
        <taxon>Bacteria</taxon>
        <taxon>Pseudomonadati</taxon>
        <taxon>Pseudomonadota</taxon>
        <taxon>Gammaproteobacteria</taxon>
        <taxon>Pasteurellales</taxon>
        <taxon>Pasteurellaceae</taxon>
        <taxon>Gallibacterium</taxon>
    </lineage>
</organism>
<accession>A0A930UTC8</accession>